<dbReference type="InterPro" id="IPR024402">
    <property type="entry name" value="DUF2726"/>
</dbReference>
<gene>
    <name evidence="2" type="ordered locus">Echvi_1387</name>
</gene>
<dbReference type="STRING" id="926556.Echvi_1387"/>
<dbReference type="AlphaFoldDB" id="L0FY26"/>
<evidence type="ECO:0000313" key="2">
    <source>
        <dbReference type="EMBL" id="AGA77656.1"/>
    </source>
</evidence>
<dbReference type="Proteomes" id="UP000010796">
    <property type="component" value="Chromosome"/>
</dbReference>
<dbReference type="Gene3D" id="3.40.960.10">
    <property type="entry name" value="VSR Endonuclease"/>
    <property type="match status" value="1"/>
</dbReference>
<feature type="domain" description="DUF2726" evidence="1">
    <location>
        <begin position="168"/>
        <end position="280"/>
    </location>
</feature>
<reference evidence="3" key="1">
    <citation type="submission" date="2012-02" db="EMBL/GenBank/DDBJ databases">
        <title>The complete genome of Echinicola vietnamensis DSM 17526.</title>
        <authorList>
            <person name="Lucas S."/>
            <person name="Copeland A."/>
            <person name="Lapidus A."/>
            <person name="Glavina del Rio T."/>
            <person name="Dalin E."/>
            <person name="Tice H."/>
            <person name="Bruce D."/>
            <person name="Goodwin L."/>
            <person name="Pitluck S."/>
            <person name="Peters L."/>
            <person name="Ovchinnikova G."/>
            <person name="Teshima H."/>
            <person name="Kyrpides N."/>
            <person name="Mavromatis K."/>
            <person name="Ivanova N."/>
            <person name="Brettin T."/>
            <person name="Detter J.C."/>
            <person name="Han C."/>
            <person name="Larimer F."/>
            <person name="Land M."/>
            <person name="Hauser L."/>
            <person name="Markowitz V."/>
            <person name="Cheng J.-F."/>
            <person name="Hugenholtz P."/>
            <person name="Woyke T."/>
            <person name="Wu D."/>
            <person name="Brambilla E."/>
            <person name="Klenk H.-P."/>
            <person name="Eisen J.A."/>
        </authorList>
    </citation>
    <scope>NUCLEOTIDE SEQUENCE [LARGE SCALE GENOMIC DNA]</scope>
    <source>
        <strain evidence="3">DSM 17526 / LMG 23754 / KMM 6221</strain>
    </source>
</reference>
<evidence type="ECO:0000259" key="1">
    <source>
        <dbReference type="Pfam" id="PF10881"/>
    </source>
</evidence>
<dbReference type="Pfam" id="PF10881">
    <property type="entry name" value="DUF2726"/>
    <property type="match status" value="1"/>
</dbReference>
<evidence type="ECO:0000313" key="3">
    <source>
        <dbReference type="Proteomes" id="UP000010796"/>
    </source>
</evidence>
<proteinExistence type="predicted"/>
<organism evidence="2 3">
    <name type="scientific">Echinicola vietnamensis (strain DSM 17526 / LMG 23754 / KMM 6221)</name>
    <dbReference type="NCBI Taxonomy" id="926556"/>
    <lineage>
        <taxon>Bacteria</taxon>
        <taxon>Pseudomonadati</taxon>
        <taxon>Bacteroidota</taxon>
        <taxon>Cytophagia</taxon>
        <taxon>Cytophagales</taxon>
        <taxon>Cyclobacteriaceae</taxon>
        <taxon>Echinicola</taxon>
    </lineage>
</organism>
<dbReference type="KEGG" id="evi:Echvi_1387"/>
<dbReference type="eggNOG" id="ENOG5033ATQ">
    <property type="taxonomic scope" value="Bacteria"/>
</dbReference>
<name>L0FY26_ECHVK</name>
<protein>
    <recommendedName>
        <fullName evidence="1">DUF2726 domain-containing protein</fullName>
    </recommendedName>
</protein>
<dbReference type="EMBL" id="CP003346">
    <property type="protein sequence ID" value="AGA77656.1"/>
    <property type="molecule type" value="Genomic_DNA"/>
</dbReference>
<keyword evidence="3" id="KW-1185">Reference proteome</keyword>
<sequence>MMKNKHFISNTMNIAEECLKCLQNKNWTQLNTLLSDNQNSLELAESPTFNIFENILVDEIKRYESEVDDGNNELFIVVARIFQIHEHKESSFEMSASGEKKIARYLFDKNPQVNYAEVLTDDIDAQEFLKNHQNKVKSIIDTTRISANLNVKVGEYNDLVFDKEIFNSPQEKELFIAARKVLPDSILLPNTALSTIIDSKICKILDPQTATFFYKSTLDLCIVNSQTFYPELFIELDSSWHDIPKNNQNDIKKDKIFKKAGLKLYRLRKKENKDMAEIFELFINENYVN</sequence>
<dbReference type="HOGENOM" id="CLU_962202_0_0_10"/>
<accession>L0FY26</accession>